<dbReference type="RefSeq" id="WP_237426952.1">
    <property type="nucleotide sequence ID" value="NZ_WVHK01000001.1"/>
</dbReference>
<keyword evidence="8" id="KW-1185">Reference proteome</keyword>
<dbReference type="PANTHER" id="PTHR43820:SF4">
    <property type="entry name" value="HIGH-AFFINITY BRANCHED-CHAIN AMINO ACID TRANSPORT ATP-BINDING PROTEIN LIVF"/>
    <property type="match status" value="1"/>
</dbReference>
<dbReference type="EMBL" id="WVHK01000001">
    <property type="protein sequence ID" value="MXV18079.1"/>
    <property type="molecule type" value="Genomic_DNA"/>
</dbReference>
<protein>
    <submittedName>
        <fullName evidence="7">ATP-binding cassette domain-containing protein</fullName>
    </submittedName>
</protein>
<dbReference type="GO" id="GO:0005524">
    <property type="term" value="F:ATP binding"/>
    <property type="evidence" value="ECO:0007669"/>
    <property type="project" value="UniProtKB-KW"/>
</dbReference>
<dbReference type="InterPro" id="IPR003439">
    <property type="entry name" value="ABC_transporter-like_ATP-bd"/>
</dbReference>
<accession>A0A6I4Y6W6</accession>
<dbReference type="InterPro" id="IPR003593">
    <property type="entry name" value="AAA+_ATPase"/>
</dbReference>
<evidence type="ECO:0000256" key="1">
    <source>
        <dbReference type="ARBA" id="ARBA00005417"/>
    </source>
</evidence>
<dbReference type="PROSITE" id="PS00211">
    <property type="entry name" value="ABC_TRANSPORTER_1"/>
    <property type="match status" value="1"/>
</dbReference>
<evidence type="ECO:0000313" key="7">
    <source>
        <dbReference type="EMBL" id="MXV18079.1"/>
    </source>
</evidence>
<dbReference type="PIRSF" id="PIRSF039137">
    <property type="entry name" value="ABC_branched_ATPase"/>
    <property type="match status" value="1"/>
</dbReference>
<dbReference type="Proteomes" id="UP000430519">
    <property type="component" value="Unassembled WGS sequence"/>
</dbReference>
<dbReference type="GO" id="GO:0016887">
    <property type="term" value="F:ATP hydrolysis activity"/>
    <property type="evidence" value="ECO:0007669"/>
    <property type="project" value="InterPro"/>
</dbReference>
<evidence type="ECO:0000256" key="4">
    <source>
        <dbReference type="ARBA" id="ARBA00022840"/>
    </source>
</evidence>
<dbReference type="SMART" id="SM00382">
    <property type="entry name" value="AAA"/>
    <property type="match status" value="1"/>
</dbReference>
<gene>
    <name evidence="7" type="ORF">GLX28_00290</name>
</gene>
<keyword evidence="2" id="KW-0813">Transport</keyword>
<comment type="caution">
    <text evidence="7">The sequence shown here is derived from an EMBL/GenBank/DDBJ whole genome shotgun (WGS) entry which is preliminary data.</text>
</comment>
<feature type="domain" description="ABC transporter" evidence="6">
    <location>
        <begin position="8"/>
        <end position="241"/>
    </location>
</feature>
<evidence type="ECO:0000259" key="6">
    <source>
        <dbReference type="PROSITE" id="PS50893"/>
    </source>
</evidence>
<proteinExistence type="inferred from homology"/>
<keyword evidence="5" id="KW-0029">Amino-acid transport</keyword>
<dbReference type="AlphaFoldDB" id="A0A6I4Y6W6"/>
<dbReference type="Pfam" id="PF00005">
    <property type="entry name" value="ABC_tran"/>
    <property type="match status" value="1"/>
</dbReference>
<evidence type="ECO:0000256" key="3">
    <source>
        <dbReference type="ARBA" id="ARBA00022741"/>
    </source>
</evidence>
<keyword evidence="4 7" id="KW-0067">ATP-binding</keyword>
<dbReference type="PANTHER" id="PTHR43820">
    <property type="entry name" value="HIGH-AFFINITY BRANCHED-CHAIN AMINO ACID TRANSPORT ATP-BINDING PROTEIN LIVF"/>
    <property type="match status" value="1"/>
</dbReference>
<dbReference type="InterPro" id="IPR052156">
    <property type="entry name" value="BCAA_Transport_ATP-bd_LivF"/>
</dbReference>
<evidence type="ECO:0000256" key="2">
    <source>
        <dbReference type="ARBA" id="ARBA00022448"/>
    </source>
</evidence>
<keyword evidence="3" id="KW-0547">Nucleotide-binding</keyword>
<dbReference type="InterPro" id="IPR027417">
    <property type="entry name" value="P-loop_NTPase"/>
</dbReference>
<dbReference type="InterPro" id="IPR017871">
    <property type="entry name" value="ABC_transporter-like_CS"/>
</dbReference>
<dbReference type="InterPro" id="IPR030660">
    <property type="entry name" value="ABC_branched_ATPase_LivF/BraG"/>
</dbReference>
<dbReference type="PROSITE" id="PS50893">
    <property type="entry name" value="ABC_TRANSPORTER_2"/>
    <property type="match status" value="1"/>
</dbReference>
<evidence type="ECO:0000313" key="8">
    <source>
        <dbReference type="Proteomes" id="UP000430519"/>
    </source>
</evidence>
<organism evidence="7 8">
    <name type="scientific">Deinococcus xianganensis</name>
    <dbReference type="NCBI Taxonomy" id="1507289"/>
    <lineage>
        <taxon>Bacteria</taxon>
        <taxon>Thermotogati</taxon>
        <taxon>Deinococcota</taxon>
        <taxon>Deinococci</taxon>
        <taxon>Deinococcales</taxon>
        <taxon>Deinococcaceae</taxon>
        <taxon>Deinococcus</taxon>
    </lineage>
</organism>
<dbReference type="CDD" id="cd03224">
    <property type="entry name" value="ABC_TM1139_LivF_branched"/>
    <property type="match status" value="1"/>
</dbReference>
<dbReference type="Gene3D" id="3.40.50.300">
    <property type="entry name" value="P-loop containing nucleotide triphosphate hydrolases"/>
    <property type="match status" value="1"/>
</dbReference>
<dbReference type="SUPFAM" id="SSF52540">
    <property type="entry name" value="P-loop containing nucleoside triphosphate hydrolases"/>
    <property type="match status" value="1"/>
</dbReference>
<dbReference type="GO" id="GO:0015658">
    <property type="term" value="F:branched-chain amino acid transmembrane transporter activity"/>
    <property type="evidence" value="ECO:0007669"/>
    <property type="project" value="InterPro"/>
</dbReference>
<sequence>MSKATPMLELQDIHTYYDHIHALKGVSMTVNEGEIVALIGGNGAGKTTTLRTISGMMKPRSGSLTFEGQNIAGIPAHHILNRGISHVPEGRRIFKDMTVRENLDVGAYSVTDRALIESRIQEGFGFFPRLKEREGQLGGTMSGGEQQMLAIARALMVNPRLLLLDEPSMGLSPLFVEAIFDIIVKLNRERGTTVLLVEQNANMALQIAHRAYVLQTGEIKLSGNAADIAQDESVRKAYLGDE</sequence>
<reference evidence="7 8" key="1">
    <citation type="submission" date="2019-11" db="EMBL/GenBank/DDBJ databases">
        <title>Genome sequence of Deinococcus xianganensis Y35, AI-2 producing algicidal bacterium, isolated from lake water.</title>
        <authorList>
            <person name="Li Y."/>
        </authorList>
    </citation>
    <scope>NUCLEOTIDE SEQUENCE [LARGE SCALE GENOMIC DNA]</scope>
    <source>
        <strain evidence="7 8">Y35</strain>
    </source>
</reference>
<dbReference type="GO" id="GO:0015807">
    <property type="term" value="P:L-amino acid transport"/>
    <property type="evidence" value="ECO:0007669"/>
    <property type="project" value="TreeGrafter"/>
</dbReference>
<evidence type="ECO:0000256" key="5">
    <source>
        <dbReference type="ARBA" id="ARBA00022970"/>
    </source>
</evidence>
<comment type="similarity">
    <text evidence="1">Belongs to the ABC transporter superfamily.</text>
</comment>
<name>A0A6I4Y6W6_9DEIO</name>